<gene>
    <name evidence="1" type="ORF">UFOPK2761_02586</name>
</gene>
<protein>
    <submittedName>
        <fullName evidence="1">Unannotated protein</fullName>
    </submittedName>
</protein>
<proteinExistence type="predicted"/>
<sequence>MTSHCACGLLAVARCGRCDQPKCHTHMTHTYGSTTVRSLCAECAAEVDRENTRERQRVDVRLLQTDAHHRRAVQATVERLVEAGSPGAVPHVLVTPRRLLPDRTEKQGVDGFPVGILRYRFTGASVSTEGEDAVMTEEAEALVLTDGRVVAVGGGELVDVDHGVVRDRLEAFARRHGVTPAG</sequence>
<accession>A0A6J6UP27</accession>
<reference evidence="1" key="1">
    <citation type="submission" date="2020-05" db="EMBL/GenBank/DDBJ databases">
        <authorList>
            <person name="Chiriac C."/>
            <person name="Salcher M."/>
            <person name="Ghai R."/>
            <person name="Kavagutti S V."/>
        </authorList>
    </citation>
    <scope>NUCLEOTIDE SEQUENCE</scope>
</reference>
<dbReference type="AlphaFoldDB" id="A0A6J6UP27"/>
<evidence type="ECO:0000313" key="1">
    <source>
        <dbReference type="EMBL" id="CAB4760247.1"/>
    </source>
</evidence>
<name>A0A6J6UP27_9ZZZZ</name>
<organism evidence="1">
    <name type="scientific">freshwater metagenome</name>
    <dbReference type="NCBI Taxonomy" id="449393"/>
    <lineage>
        <taxon>unclassified sequences</taxon>
        <taxon>metagenomes</taxon>
        <taxon>ecological metagenomes</taxon>
    </lineage>
</organism>
<dbReference type="EMBL" id="CAEZYQ010000023">
    <property type="protein sequence ID" value="CAB4760247.1"/>
    <property type="molecule type" value="Genomic_DNA"/>
</dbReference>